<gene>
    <name evidence="1" type="ORF">pgond44_10141</name>
</gene>
<evidence type="ECO:0000313" key="2">
    <source>
        <dbReference type="Proteomes" id="UP000012317"/>
    </source>
</evidence>
<dbReference type="Proteomes" id="UP000012317">
    <property type="component" value="Unassembled WGS sequence"/>
</dbReference>
<sequence>MKKFIYIITIIFATMANGQSTDVLIWKSDTLNLYSNPLELKADWEQLNQVITSQIGLNRVEKSKDSVILSYLWRNYKTEWFIENDSLYLTDLSSLYSSEISIGLNKVFSTTEKRIFADWVNSSLTTFRGTCIVCRGTHHKNTSIYPNEKLLEFKNGVLIKTTDYKNSVLRESKFSSSDPNVYLSFIYRNVEWSKLPDLSNKHLLVWVSVEPRKNGKLRNIDWENTFLIDGSNLIDDPENIYIKEAVRIAKKIPEWNVVIRHNKILNQNLVIVFNEQMKKKYGR</sequence>
<dbReference type="eggNOG" id="ENOG5032WV3">
    <property type="taxonomic scope" value="Bacteria"/>
</dbReference>
<name>N1WYH0_9FLAO</name>
<reference evidence="1 2" key="1">
    <citation type="journal article" date="2014" name="Genome Biol. Evol.">
        <title>Extensive gene acquisition in the extremely psychrophilic bacterial species Psychroflexus torquis and the link to sea-ice ecosystem specialism.</title>
        <authorList>
            <person name="Feng S."/>
            <person name="Powell S.M."/>
            <person name="Wilson R."/>
            <person name="Bowman J.P."/>
        </authorList>
    </citation>
    <scope>NUCLEOTIDE SEQUENCE [LARGE SCALE GENOMIC DNA]</scope>
    <source>
        <strain evidence="1 2">ACAM 44</strain>
    </source>
</reference>
<organism evidence="1 2">
    <name type="scientific">Psychroflexus gondwanensis ACAM 44</name>
    <dbReference type="NCBI Taxonomy" id="1189619"/>
    <lineage>
        <taxon>Bacteria</taxon>
        <taxon>Pseudomonadati</taxon>
        <taxon>Bacteroidota</taxon>
        <taxon>Flavobacteriia</taxon>
        <taxon>Flavobacteriales</taxon>
        <taxon>Flavobacteriaceae</taxon>
        <taxon>Psychroflexus</taxon>
    </lineage>
</organism>
<keyword evidence="2" id="KW-1185">Reference proteome</keyword>
<evidence type="ECO:0000313" key="1">
    <source>
        <dbReference type="EMBL" id="EMY80913.1"/>
    </source>
</evidence>
<dbReference type="EMBL" id="APLF01000009">
    <property type="protein sequence ID" value="EMY80913.1"/>
    <property type="molecule type" value="Genomic_DNA"/>
</dbReference>
<comment type="caution">
    <text evidence="1">The sequence shown here is derived from an EMBL/GenBank/DDBJ whole genome shotgun (WGS) entry which is preliminary data.</text>
</comment>
<proteinExistence type="predicted"/>
<dbReference type="STRING" id="1189619.pgond44_10141"/>
<accession>N1WYH0</accession>
<dbReference type="AlphaFoldDB" id="N1WYH0"/>
<dbReference type="RefSeq" id="WP_003441029.1">
    <property type="nucleotide sequence ID" value="NZ_APLF01000009.1"/>
</dbReference>
<protein>
    <submittedName>
        <fullName evidence="1">Uncharacterized protein</fullName>
    </submittedName>
</protein>